<proteinExistence type="predicted"/>
<organism evidence="1 2">
    <name type="scientific">Bradyrhizobium xenonodulans</name>
    <dbReference type="NCBI Taxonomy" id="2736875"/>
    <lineage>
        <taxon>Bacteria</taxon>
        <taxon>Pseudomonadati</taxon>
        <taxon>Pseudomonadota</taxon>
        <taxon>Alphaproteobacteria</taxon>
        <taxon>Hyphomicrobiales</taxon>
        <taxon>Nitrobacteraceae</taxon>
        <taxon>Bradyrhizobium</taxon>
    </lineage>
</organism>
<accession>A0ABY7MFB2</accession>
<gene>
    <name evidence="1" type="ORF">I3J27_21420</name>
</gene>
<evidence type="ECO:0000313" key="2">
    <source>
        <dbReference type="Proteomes" id="UP001179614"/>
    </source>
</evidence>
<name>A0ABY7MFB2_9BRAD</name>
<protein>
    <recommendedName>
        <fullName evidence="3">Transposase</fullName>
    </recommendedName>
</protein>
<evidence type="ECO:0008006" key="3">
    <source>
        <dbReference type="Google" id="ProtNLM"/>
    </source>
</evidence>
<evidence type="ECO:0000313" key="1">
    <source>
        <dbReference type="EMBL" id="WBL75595.1"/>
    </source>
</evidence>
<dbReference type="Proteomes" id="UP001179614">
    <property type="component" value="Chromosome"/>
</dbReference>
<dbReference type="EMBL" id="CP089391">
    <property type="protein sequence ID" value="WBL75595.1"/>
    <property type="molecule type" value="Genomic_DNA"/>
</dbReference>
<sequence>MVVMTGHQRRLIREHNDRAWMVHTAEALRRTKKMPPLRRLQARVPRARQKRQSWQDMKAVAKLLTQAFDGNIVSKQDVP</sequence>
<reference evidence="1" key="1">
    <citation type="submission" date="2021-12" db="EMBL/GenBank/DDBJ databases">
        <title>Bradyrhizobium xenonodulans sp. nov.</title>
        <authorList>
            <person name="Claassens R."/>
            <person name="Venter S.N."/>
            <person name="Beukes C.W."/>
            <person name="Stepkowski T."/>
            <person name="Steenkamp E.T."/>
        </authorList>
    </citation>
    <scope>NUCLEOTIDE SEQUENCE</scope>
    <source>
        <strain evidence="1">14AB</strain>
    </source>
</reference>
<dbReference type="RefSeq" id="WP_270160418.1">
    <property type="nucleotide sequence ID" value="NZ_CP089391.1"/>
</dbReference>
<keyword evidence="2" id="KW-1185">Reference proteome</keyword>